<keyword evidence="3" id="KW-1185">Reference proteome</keyword>
<dbReference type="RefSeq" id="WP_073111951.1">
    <property type="nucleotide sequence ID" value="NZ_FQZY01000052.1"/>
</dbReference>
<dbReference type="EMBL" id="FQZY01000052">
    <property type="protein sequence ID" value="SHK47722.1"/>
    <property type="molecule type" value="Genomic_DNA"/>
</dbReference>
<evidence type="ECO:0000313" key="3">
    <source>
        <dbReference type="Proteomes" id="UP000184301"/>
    </source>
</evidence>
<dbReference type="InterPro" id="IPR003711">
    <property type="entry name" value="CarD-like/TRCF_RID"/>
</dbReference>
<dbReference type="InterPro" id="IPR036101">
    <property type="entry name" value="CarD-like/TRCF_RID_sf"/>
</dbReference>
<reference evidence="2 3" key="1">
    <citation type="submission" date="2016-11" db="EMBL/GenBank/DDBJ databases">
        <authorList>
            <person name="Jaros S."/>
            <person name="Januszkiewicz K."/>
            <person name="Wedrychowicz H."/>
        </authorList>
    </citation>
    <scope>NUCLEOTIDE SEQUENCE [LARGE SCALE GENOMIC DNA]</scope>
    <source>
        <strain evidence="2 3">DSM 15480</strain>
    </source>
</reference>
<organism evidence="2 3">
    <name type="scientific">Hespellia stercorisuis DSM 15480</name>
    <dbReference type="NCBI Taxonomy" id="1121950"/>
    <lineage>
        <taxon>Bacteria</taxon>
        <taxon>Bacillati</taxon>
        <taxon>Bacillota</taxon>
        <taxon>Clostridia</taxon>
        <taxon>Lachnospirales</taxon>
        <taxon>Lachnospiraceae</taxon>
        <taxon>Hespellia</taxon>
    </lineage>
</organism>
<dbReference type="SUPFAM" id="SSF141259">
    <property type="entry name" value="CarD-like"/>
    <property type="match status" value="1"/>
</dbReference>
<dbReference type="InterPro" id="IPR042215">
    <property type="entry name" value="CarD-like_C"/>
</dbReference>
<name>A0A1M6SSL4_9FIRM</name>
<protein>
    <submittedName>
        <fullName evidence="2">Transcriptional regulator, CarD family</fullName>
    </submittedName>
</protein>
<sequence length="169" mass="19733">MYKIDDYVIYGLKGVCQVVDVGYLDIDCLNKEKKYYTLHPLYSDGSLIYTPVDSGKVRMRKILTYEEAQELINRIPSIEEIDISEERVREATYKATMEKHDCNEWIRIIKTLYLRGQERQQEGKKTTAVDERYLHAAEECLYGELAVSLKMDKDKVKAYIAECVEALQE</sequence>
<dbReference type="AlphaFoldDB" id="A0A1M6SSL4"/>
<dbReference type="STRING" id="1121950.SAMN02745243_03029"/>
<feature type="domain" description="CarD-like/TRCF RNAP-interacting" evidence="1">
    <location>
        <begin position="1"/>
        <end position="113"/>
    </location>
</feature>
<dbReference type="Gene3D" id="1.20.58.1290">
    <property type="entry name" value="CarD-like, C-terminal domain"/>
    <property type="match status" value="1"/>
</dbReference>
<dbReference type="OrthoDB" id="9786074at2"/>
<gene>
    <name evidence="2" type="ORF">SAMN02745243_03029</name>
</gene>
<proteinExistence type="predicted"/>
<accession>A0A1M6SSL4</accession>
<dbReference type="Pfam" id="PF02559">
    <property type="entry name" value="CarD_TRCF_RID"/>
    <property type="match status" value="1"/>
</dbReference>
<evidence type="ECO:0000259" key="1">
    <source>
        <dbReference type="SMART" id="SM01058"/>
    </source>
</evidence>
<dbReference type="Proteomes" id="UP000184301">
    <property type="component" value="Unassembled WGS sequence"/>
</dbReference>
<dbReference type="Gene3D" id="2.40.10.170">
    <property type="match status" value="1"/>
</dbReference>
<dbReference type="SMART" id="SM01058">
    <property type="entry name" value="CarD_TRCF"/>
    <property type="match status" value="1"/>
</dbReference>
<evidence type="ECO:0000313" key="2">
    <source>
        <dbReference type="EMBL" id="SHK47722.1"/>
    </source>
</evidence>